<evidence type="ECO:0000313" key="2">
    <source>
        <dbReference type="Proteomes" id="UP000756346"/>
    </source>
</evidence>
<dbReference type="EMBL" id="JAGTJQ010000003">
    <property type="protein sequence ID" value="KAH7034918.1"/>
    <property type="molecule type" value="Genomic_DNA"/>
</dbReference>
<comment type="caution">
    <text evidence="1">The sequence shown here is derived from an EMBL/GenBank/DDBJ whole genome shotgun (WGS) entry which is preliminary data.</text>
</comment>
<name>A0A9P9BQI4_9PEZI</name>
<organism evidence="1 2">
    <name type="scientific">Microdochium trichocladiopsis</name>
    <dbReference type="NCBI Taxonomy" id="1682393"/>
    <lineage>
        <taxon>Eukaryota</taxon>
        <taxon>Fungi</taxon>
        <taxon>Dikarya</taxon>
        <taxon>Ascomycota</taxon>
        <taxon>Pezizomycotina</taxon>
        <taxon>Sordariomycetes</taxon>
        <taxon>Xylariomycetidae</taxon>
        <taxon>Xylariales</taxon>
        <taxon>Microdochiaceae</taxon>
        <taxon>Microdochium</taxon>
    </lineage>
</organism>
<dbReference type="Proteomes" id="UP000756346">
    <property type="component" value="Unassembled WGS sequence"/>
</dbReference>
<evidence type="ECO:0000313" key="1">
    <source>
        <dbReference type="EMBL" id="KAH7034918.1"/>
    </source>
</evidence>
<accession>A0A9P9BQI4</accession>
<dbReference type="AlphaFoldDB" id="A0A9P9BQI4"/>
<sequence length="107" mass="11913">MAPPLRLPCLVSCAVHASSATASCRLVESKVFCTLRGTRTSWRVGQPMAKFFTCTLQSVSVCCNRTSREPGRAIGSEDILFRPIAQREAFEIRCDAHAPFMKVHWLL</sequence>
<gene>
    <name evidence="1" type="ORF">B0I36DRAFT_346790</name>
</gene>
<keyword evidence="2" id="KW-1185">Reference proteome</keyword>
<dbReference type="PROSITE" id="PS51257">
    <property type="entry name" value="PROKAR_LIPOPROTEIN"/>
    <property type="match status" value="1"/>
</dbReference>
<protein>
    <submittedName>
        <fullName evidence="1">Uncharacterized protein</fullName>
    </submittedName>
</protein>
<dbReference type="GeneID" id="70186040"/>
<proteinExistence type="predicted"/>
<reference evidence="1" key="1">
    <citation type="journal article" date="2021" name="Nat. Commun.">
        <title>Genetic determinants of endophytism in the Arabidopsis root mycobiome.</title>
        <authorList>
            <person name="Mesny F."/>
            <person name="Miyauchi S."/>
            <person name="Thiergart T."/>
            <person name="Pickel B."/>
            <person name="Atanasova L."/>
            <person name="Karlsson M."/>
            <person name="Huettel B."/>
            <person name="Barry K.W."/>
            <person name="Haridas S."/>
            <person name="Chen C."/>
            <person name="Bauer D."/>
            <person name="Andreopoulos W."/>
            <person name="Pangilinan J."/>
            <person name="LaButti K."/>
            <person name="Riley R."/>
            <person name="Lipzen A."/>
            <person name="Clum A."/>
            <person name="Drula E."/>
            <person name="Henrissat B."/>
            <person name="Kohler A."/>
            <person name="Grigoriev I.V."/>
            <person name="Martin F.M."/>
            <person name="Hacquard S."/>
        </authorList>
    </citation>
    <scope>NUCLEOTIDE SEQUENCE</scope>
    <source>
        <strain evidence="1">MPI-CAGE-CH-0230</strain>
    </source>
</reference>
<dbReference type="RefSeq" id="XP_046015011.1">
    <property type="nucleotide sequence ID" value="XM_046156494.1"/>
</dbReference>